<accession>A0A9W6R1U1</accession>
<keyword evidence="2" id="KW-0812">Transmembrane</keyword>
<keyword evidence="2" id="KW-1133">Transmembrane helix</keyword>
<protein>
    <submittedName>
        <fullName evidence="3">Uncharacterized protein</fullName>
    </submittedName>
</protein>
<dbReference type="RefSeq" id="WP_027946432.1">
    <property type="nucleotide sequence ID" value="NZ_BSTI01000007.1"/>
</dbReference>
<dbReference type="Proteomes" id="UP001165136">
    <property type="component" value="Unassembled WGS sequence"/>
</dbReference>
<sequence length="131" mass="14166">MSKEGAGPRQDAETGRPDAGTDTVVPEGRGDVQGISDLTYRIITPYLRHERLHRACFVALVVLAAVCVIASGVRLSPFPLLPLPLLGTAYFGLRRTRSAQGDRGLLVWSAVFLTGILVAFWVMSVIGTHLH</sequence>
<evidence type="ECO:0000313" key="3">
    <source>
        <dbReference type="EMBL" id="GLY67171.1"/>
    </source>
</evidence>
<keyword evidence="2" id="KW-0472">Membrane</keyword>
<organism evidence="3 4">
    <name type="scientific">Amycolatopsis taiwanensis</name>
    <dbReference type="NCBI Taxonomy" id="342230"/>
    <lineage>
        <taxon>Bacteria</taxon>
        <taxon>Bacillati</taxon>
        <taxon>Actinomycetota</taxon>
        <taxon>Actinomycetes</taxon>
        <taxon>Pseudonocardiales</taxon>
        <taxon>Pseudonocardiaceae</taxon>
        <taxon>Amycolatopsis</taxon>
    </lineage>
</organism>
<reference evidence="3" key="1">
    <citation type="submission" date="2023-03" db="EMBL/GenBank/DDBJ databases">
        <title>Amycolatopsis taiwanensis NBRC 103393.</title>
        <authorList>
            <person name="Ichikawa N."/>
            <person name="Sato H."/>
            <person name="Tonouchi N."/>
        </authorList>
    </citation>
    <scope>NUCLEOTIDE SEQUENCE</scope>
    <source>
        <strain evidence="3">NBRC 103393</strain>
    </source>
</reference>
<evidence type="ECO:0000256" key="2">
    <source>
        <dbReference type="SAM" id="Phobius"/>
    </source>
</evidence>
<gene>
    <name evidence="3" type="ORF">Atai01_37900</name>
</gene>
<keyword evidence="4" id="KW-1185">Reference proteome</keyword>
<dbReference type="AlphaFoldDB" id="A0A9W6R1U1"/>
<dbReference type="EMBL" id="BSTI01000007">
    <property type="protein sequence ID" value="GLY67171.1"/>
    <property type="molecule type" value="Genomic_DNA"/>
</dbReference>
<evidence type="ECO:0000313" key="4">
    <source>
        <dbReference type="Proteomes" id="UP001165136"/>
    </source>
</evidence>
<feature type="transmembrane region" description="Helical" evidence="2">
    <location>
        <begin position="105"/>
        <end position="126"/>
    </location>
</feature>
<proteinExistence type="predicted"/>
<evidence type="ECO:0000256" key="1">
    <source>
        <dbReference type="SAM" id="MobiDB-lite"/>
    </source>
</evidence>
<feature type="transmembrane region" description="Helical" evidence="2">
    <location>
        <begin position="52"/>
        <end position="71"/>
    </location>
</feature>
<feature type="region of interest" description="Disordered" evidence="1">
    <location>
        <begin position="1"/>
        <end position="30"/>
    </location>
</feature>
<comment type="caution">
    <text evidence="3">The sequence shown here is derived from an EMBL/GenBank/DDBJ whole genome shotgun (WGS) entry which is preliminary data.</text>
</comment>
<name>A0A9W6R1U1_9PSEU</name>